<dbReference type="Gene3D" id="1.20.1070.10">
    <property type="entry name" value="Rhodopsin 7-helix transmembrane proteins"/>
    <property type="match status" value="1"/>
</dbReference>
<feature type="transmembrane region" description="Helical" evidence="6">
    <location>
        <begin position="92"/>
        <end position="113"/>
    </location>
</feature>
<feature type="transmembrane region" description="Helical" evidence="6">
    <location>
        <begin position="134"/>
        <end position="153"/>
    </location>
</feature>
<evidence type="ECO:0000256" key="3">
    <source>
        <dbReference type="ARBA" id="ARBA00022692"/>
    </source>
</evidence>
<proteinExistence type="predicted"/>
<name>A0A914BAS5_PATMI</name>
<evidence type="ECO:0000313" key="8">
    <source>
        <dbReference type="EnsemblMetazoa" id="XP_038073119.1"/>
    </source>
</evidence>
<evidence type="ECO:0000256" key="1">
    <source>
        <dbReference type="ARBA" id="ARBA00004651"/>
    </source>
</evidence>
<dbReference type="PROSITE" id="PS50262">
    <property type="entry name" value="G_PROTEIN_RECEP_F1_2"/>
    <property type="match status" value="1"/>
</dbReference>
<dbReference type="Proteomes" id="UP000887568">
    <property type="component" value="Unplaced"/>
</dbReference>
<dbReference type="OrthoDB" id="5962705at2759"/>
<feature type="transmembrane region" description="Helical" evidence="6">
    <location>
        <begin position="67"/>
        <end position="86"/>
    </location>
</feature>
<sequence length="314" mass="35745">MLFFAEIRKLVTVRTLNVAIDTDAGADGVASRPRRAGYALTGCAAVATVENLLFACTSRLRMKYYGFLINLTLADLFYAVMAIAFTWGGTEILFSIFFSGYFVGIWTILAEGINRYLAVSFVDTARYDVLVTRNRLVAVCVLIWIVSLTIQIVPEFVPHGPGEALFEGVIKPTIVYLFWLITAGLYVAVFWKIKSFTQRVTSPALQPSQDEFIDRARQTRRLLVTFTVILVTSFFCWMPFSVMQMVTHFHEDLKYQEEVYWLTGVFYCLAPVINPWIYWIRLDSFREGCRKVFCGCFTRDSSAVLESVVDTDVL</sequence>
<feature type="transmembrane region" description="Helical" evidence="6">
    <location>
        <begin position="222"/>
        <end position="240"/>
    </location>
</feature>
<dbReference type="RefSeq" id="XP_038073119.1">
    <property type="nucleotide sequence ID" value="XM_038217191.1"/>
</dbReference>
<keyword evidence="3 6" id="KW-0812">Transmembrane</keyword>
<protein>
    <recommendedName>
        <fullName evidence="7">G-protein coupled receptors family 1 profile domain-containing protein</fullName>
    </recommendedName>
</protein>
<comment type="subcellular location">
    <subcellularLocation>
        <location evidence="1">Cell membrane</location>
        <topology evidence="1">Multi-pass membrane protein</topology>
    </subcellularLocation>
</comment>
<dbReference type="InterPro" id="IPR000276">
    <property type="entry name" value="GPCR_Rhodpsn"/>
</dbReference>
<dbReference type="GO" id="GO:0004930">
    <property type="term" value="F:G protein-coupled receptor activity"/>
    <property type="evidence" value="ECO:0007669"/>
    <property type="project" value="InterPro"/>
</dbReference>
<evidence type="ECO:0000256" key="2">
    <source>
        <dbReference type="ARBA" id="ARBA00022475"/>
    </source>
</evidence>
<dbReference type="EnsemblMetazoa" id="XM_038217191.1">
    <property type="protein sequence ID" value="XP_038073119.1"/>
    <property type="gene ID" value="LOC119741442"/>
</dbReference>
<evidence type="ECO:0000256" key="4">
    <source>
        <dbReference type="ARBA" id="ARBA00022989"/>
    </source>
</evidence>
<dbReference type="PANTHER" id="PTHR22750">
    <property type="entry name" value="G-PROTEIN COUPLED RECEPTOR"/>
    <property type="match status" value="1"/>
</dbReference>
<dbReference type="SUPFAM" id="SSF81321">
    <property type="entry name" value="Family A G protein-coupled receptor-like"/>
    <property type="match status" value="1"/>
</dbReference>
<dbReference type="CDD" id="cd00637">
    <property type="entry name" value="7tm_classA_rhodopsin-like"/>
    <property type="match status" value="1"/>
</dbReference>
<evidence type="ECO:0000313" key="9">
    <source>
        <dbReference type="Proteomes" id="UP000887568"/>
    </source>
</evidence>
<feature type="transmembrane region" description="Helical" evidence="6">
    <location>
        <begin position="173"/>
        <end position="191"/>
    </location>
</feature>
<dbReference type="OMA" id="PARTYIY"/>
<dbReference type="GeneID" id="119741442"/>
<evidence type="ECO:0000259" key="7">
    <source>
        <dbReference type="PROSITE" id="PS50262"/>
    </source>
</evidence>
<keyword evidence="2" id="KW-1003">Cell membrane</keyword>
<keyword evidence="9" id="KW-1185">Reference proteome</keyword>
<dbReference type="AlphaFoldDB" id="A0A914BAS5"/>
<dbReference type="GO" id="GO:0005886">
    <property type="term" value="C:plasma membrane"/>
    <property type="evidence" value="ECO:0007669"/>
    <property type="project" value="UniProtKB-SubCell"/>
</dbReference>
<accession>A0A914BAS5</accession>
<evidence type="ECO:0000256" key="6">
    <source>
        <dbReference type="SAM" id="Phobius"/>
    </source>
</evidence>
<organism evidence="8 9">
    <name type="scientific">Patiria miniata</name>
    <name type="common">Bat star</name>
    <name type="synonym">Asterina miniata</name>
    <dbReference type="NCBI Taxonomy" id="46514"/>
    <lineage>
        <taxon>Eukaryota</taxon>
        <taxon>Metazoa</taxon>
        <taxon>Echinodermata</taxon>
        <taxon>Eleutherozoa</taxon>
        <taxon>Asterozoa</taxon>
        <taxon>Asteroidea</taxon>
        <taxon>Valvatacea</taxon>
        <taxon>Valvatida</taxon>
        <taxon>Asterinidae</taxon>
        <taxon>Patiria</taxon>
    </lineage>
</organism>
<reference evidence="8" key="1">
    <citation type="submission" date="2022-11" db="UniProtKB">
        <authorList>
            <consortium name="EnsemblMetazoa"/>
        </authorList>
    </citation>
    <scope>IDENTIFICATION</scope>
</reference>
<keyword evidence="5 6" id="KW-0472">Membrane</keyword>
<feature type="transmembrane region" description="Helical" evidence="6">
    <location>
        <begin position="260"/>
        <end position="280"/>
    </location>
</feature>
<dbReference type="PRINTS" id="PR00237">
    <property type="entry name" value="GPCRRHODOPSN"/>
</dbReference>
<keyword evidence="4 6" id="KW-1133">Transmembrane helix</keyword>
<dbReference type="Pfam" id="PF00001">
    <property type="entry name" value="7tm_1"/>
    <property type="match status" value="1"/>
</dbReference>
<feature type="domain" description="G-protein coupled receptors family 1 profile" evidence="7">
    <location>
        <begin position="46"/>
        <end position="278"/>
    </location>
</feature>
<evidence type="ECO:0000256" key="5">
    <source>
        <dbReference type="ARBA" id="ARBA00023136"/>
    </source>
</evidence>
<dbReference type="InterPro" id="IPR017452">
    <property type="entry name" value="GPCR_Rhodpsn_7TM"/>
</dbReference>